<accession>A0A0L6UQ20</accession>
<feature type="transmembrane region" description="Helical" evidence="2">
    <location>
        <begin position="29"/>
        <end position="51"/>
    </location>
</feature>
<reference evidence="3 4" key="1">
    <citation type="submission" date="2015-08" db="EMBL/GenBank/DDBJ databases">
        <title>Next Generation Sequencing and Analysis of the Genome of Puccinia sorghi L Schw, the Causal Agent of Maize Common Rust.</title>
        <authorList>
            <person name="Rochi L."/>
            <person name="Burguener G."/>
            <person name="Darino M."/>
            <person name="Turjanski A."/>
            <person name="Kreff E."/>
            <person name="Dieguez M.J."/>
            <person name="Sacco F."/>
        </authorList>
    </citation>
    <scope>NUCLEOTIDE SEQUENCE [LARGE SCALE GENOMIC DNA]</scope>
    <source>
        <strain evidence="3 4">RO10H11247</strain>
    </source>
</reference>
<comment type="caution">
    <text evidence="3">The sequence shown here is derived from an EMBL/GenBank/DDBJ whole genome shotgun (WGS) entry which is preliminary data.</text>
</comment>
<dbReference type="EMBL" id="LAVV01009413">
    <property type="protein sequence ID" value="KNZ50629.1"/>
    <property type="molecule type" value="Genomic_DNA"/>
</dbReference>
<evidence type="ECO:0000313" key="3">
    <source>
        <dbReference type="EMBL" id="KNZ50629.1"/>
    </source>
</evidence>
<gene>
    <name evidence="3" type="ORF">VP01_431g3</name>
</gene>
<feature type="compositionally biased region" description="Basic and acidic residues" evidence="1">
    <location>
        <begin position="254"/>
        <end position="264"/>
    </location>
</feature>
<proteinExistence type="predicted"/>
<evidence type="ECO:0000256" key="1">
    <source>
        <dbReference type="SAM" id="MobiDB-lite"/>
    </source>
</evidence>
<keyword evidence="4" id="KW-1185">Reference proteome</keyword>
<dbReference type="Proteomes" id="UP000037035">
    <property type="component" value="Unassembled WGS sequence"/>
</dbReference>
<name>A0A0L6UQ20_9BASI</name>
<keyword evidence="2" id="KW-0472">Membrane</keyword>
<feature type="transmembrane region" description="Helical" evidence="2">
    <location>
        <begin position="71"/>
        <end position="99"/>
    </location>
</feature>
<evidence type="ECO:0000256" key="2">
    <source>
        <dbReference type="SAM" id="Phobius"/>
    </source>
</evidence>
<protein>
    <submittedName>
        <fullName evidence="3">Uncharacterized protein</fullName>
    </submittedName>
</protein>
<sequence>MSMRNISIFLRPKSISEWYNMQRLYTYDYMLCGCICVPVAVQVCVSMGALIQNLCTTDFGIVSDYSKIWLILFLYSLLKCLTPLGALIQQLCVQFILFLQELIHNSCGKVVITFIHLLVQLFTWNQPENYFGDPLKGVIYFIPSPSKSFSMFYYNESHREGGNHCMINFLQSFSQINTTITTISRTISRASESRELIELTFYPDIFTSTGDPSKLLQFQTALINQTSHSPIPIKTERKLQIQREQNNTMKGRLPQKEKKNQEKSKIQMCGFDRESSEIGGKPITNSRKMTQKLRGVGALDMTCFKPRLRLKFNYLRQKKKRKELATGGAK</sequence>
<keyword evidence="2" id="KW-1133">Transmembrane helix</keyword>
<keyword evidence="2" id="KW-0812">Transmembrane</keyword>
<dbReference type="AlphaFoldDB" id="A0A0L6UQ20"/>
<dbReference type="VEuPathDB" id="FungiDB:VP01_431g3"/>
<evidence type="ECO:0000313" key="4">
    <source>
        <dbReference type="Proteomes" id="UP000037035"/>
    </source>
</evidence>
<feature type="region of interest" description="Disordered" evidence="1">
    <location>
        <begin position="245"/>
        <end position="264"/>
    </location>
</feature>
<organism evidence="3 4">
    <name type="scientific">Puccinia sorghi</name>
    <dbReference type="NCBI Taxonomy" id="27349"/>
    <lineage>
        <taxon>Eukaryota</taxon>
        <taxon>Fungi</taxon>
        <taxon>Dikarya</taxon>
        <taxon>Basidiomycota</taxon>
        <taxon>Pucciniomycotina</taxon>
        <taxon>Pucciniomycetes</taxon>
        <taxon>Pucciniales</taxon>
        <taxon>Pucciniaceae</taxon>
        <taxon>Puccinia</taxon>
    </lineage>
</organism>